<sequence>MRSVLHLEKELLDELLLETWLRLHLNVKKVHSLETMEKKMKGKATSAKCQMANKKKRKHKEDIKVKCVKKKSISKNPDTTRVKKMKGKATKAKCQIDKKRKGKRKANGKAKSVKKKSISKNPDSNKSSLKEAYQSIESLTLSQRSCKIRARLTMKSEVGSKRKKITERRFSPKKYFQFKVIDKSGEIEGFAYDDAVDKFYGVLKMGKVFCIRATLKKAKKKFNSTRHDCQIVLNKDACIKPCEDTSDIPRYGIFAFKTIDELKDLRPGELVGKFKRFQNLKKHFNVTVRRFMSHGGDINQCGD</sequence>
<organism evidence="7 8">
    <name type="scientific">Sinanodonta woodiana</name>
    <name type="common">Chinese pond mussel</name>
    <name type="synonym">Anodonta woodiana</name>
    <dbReference type="NCBI Taxonomy" id="1069815"/>
    <lineage>
        <taxon>Eukaryota</taxon>
        <taxon>Metazoa</taxon>
        <taxon>Spiralia</taxon>
        <taxon>Lophotrochozoa</taxon>
        <taxon>Mollusca</taxon>
        <taxon>Bivalvia</taxon>
        <taxon>Autobranchia</taxon>
        <taxon>Heteroconchia</taxon>
        <taxon>Palaeoheterodonta</taxon>
        <taxon>Unionida</taxon>
        <taxon>Unionoidea</taxon>
        <taxon>Unionidae</taxon>
        <taxon>Unioninae</taxon>
        <taxon>Sinanodonta</taxon>
    </lineage>
</organism>
<evidence type="ECO:0000256" key="5">
    <source>
        <dbReference type="ARBA" id="ARBA00023125"/>
    </source>
</evidence>
<keyword evidence="2" id="KW-0479">Metal-binding</keyword>
<dbReference type="FunFam" id="2.40.50.140:FF:000041">
    <property type="entry name" value="Replication protein A subunit"/>
    <property type="match status" value="1"/>
</dbReference>
<keyword evidence="5" id="KW-0238">DNA-binding</keyword>
<evidence type="ECO:0000256" key="1">
    <source>
        <dbReference type="ARBA" id="ARBA00005690"/>
    </source>
</evidence>
<dbReference type="Gene3D" id="2.40.50.140">
    <property type="entry name" value="Nucleic acid-binding proteins"/>
    <property type="match status" value="1"/>
</dbReference>
<dbReference type="InterPro" id="IPR012340">
    <property type="entry name" value="NA-bd_OB-fold"/>
</dbReference>
<feature type="compositionally biased region" description="Basic residues" evidence="6">
    <location>
        <begin position="82"/>
        <end position="91"/>
    </location>
</feature>
<name>A0ABD3V5N8_SINWO</name>
<feature type="compositionally biased region" description="Basic residues" evidence="6">
    <location>
        <begin position="98"/>
        <end position="118"/>
    </location>
</feature>
<evidence type="ECO:0000256" key="3">
    <source>
        <dbReference type="ARBA" id="ARBA00022771"/>
    </source>
</evidence>
<feature type="region of interest" description="Disordered" evidence="6">
    <location>
        <begin position="74"/>
        <end position="129"/>
    </location>
</feature>
<accession>A0ABD3V5N8</accession>
<dbReference type="SUPFAM" id="SSF50249">
    <property type="entry name" value="Nucleic acid-binding proteins"/>
    <property type="match status" value="1"/>
</dbReference>
<evidence type="ECO:0000256" key="6">
    <source>
        <dbReference type="SAM" id="MobiDB-lite"/>
    </source>
</evidence>
<dbReference type="GO" id="GO:0008270">
    <property type="term" value="F:zinc ion binding"/>
    <property type="evidence" value="ECO:0007669"/>
    <property type="project" value="UniProtKB-KW"/>
</dbReference>
<comment type="caution">
    <text evidence="7">The sequence shown here is derived from an EMBL/GenBank/DDBJ whole genome shotgun (WGS) entry which is preliminary data.</text>
</comment>
<evidence type="ECO:0000256" key="2">
    <source>
        <dbReference type="ARBA" id="ARBA00022723"/>
    </source>
</evidence>
<evidence type="ECO:0000313" key="8">
    <source>
        <dbReference type="Proteomes" id="UP001634394"/>
    </source>
</evidence>
<feature type="region of interest" description="Disordered" evidence="6">
    <location>
        <begin position="38"/>
        <end position="61"/>
    </location>
</feature>
<dbReference type="Proteomes" id="UP001634394">
    <property type="component" value="Unassembled WGS sequence"/>
</dbReference>
<evidence type="ECO:0000313" key="7">
    <source>
        <dbReference type="EMBL" id="KAL3856909.1"/>
    </source>
</evidence>
<keyword evidence="3" id="KW-0863">Zinc-finger</keyword>
<protein>
    <submittedName>
        <fullName evidence="7">Uncharacterized protein</fullName>
    </submittedName>
</protein>
<dbReference type="AlphaFoldDB" id="A0ABD3V5N8"/>
<proteinExistence type="inferred from homology"/>
<reference evidence="7 8" key="1">
    <citation type="submission" date="2024-11" db="EMBL/GenBank/DDBJ databases">
        <title>Chromosome-level genome assembly of the freshwater bivalve Anodonta woodiana.</title>
        <authorList>
            <person name="Chen X."/>
        </authorList>
    </citation>
    <scope>NUCLEOTIDE SEQUENCE [LARGE SCALE GENOMIC DNA]</scope>
    <source>
        <strain evidence="7">MN2024</strain>
        <tissue evidence="7">Gills</tissue>
    </source>
</reference>
<keyword evidence="4" id="KW-0862">Zinc</keyword>
<comment type="similarity">
    <text evidence="1">Belongs to the replication factor A protein 1 family.</text>
</comment>
<dbReference type="GO" id="GO:0003677">
    <property type="term" value="F:DNA binding"/>
    <property type="evidence" value="ECO:0007669"/>
    <property type="project" value="UniProtKB-KW"/>
</dbReference>
<gene>
    <name evidence="7" type="ORF">ACJMK2_011615</name>
</gene>
<keyword evidence="8" id="KW-1185">Reference proteome</keyword>
<dbReference type="EMBL" id="JBJQND010000013">
    <property type="protein sequence ID" value="KAL3856909.1"/>
    <property type="molecule type" value="Genomic_DNA"/>
</dbReference>
<evidence type="ECO:0000256" key="4">
    <source>
        <dbReference type="ARBA" id="ARBA00022833"/>
    </source>
</evidence>